<dbReference type="PANTHER" id="PTHR42879:SF2">
    <property type="entry name" value="3-OXOACYL-[ACYL-CARRIER-PROTEIN] REDUCTASE FABG"/>
    <property type="match status" value="1"/>
</dbReference>
<dbReference type="Proteomes" id="UP000624709">
    <property type="component" value="Unassembled WGS sequence"/>
</dbReference>
<dbReference type="SUPFAM" id="SSF51735">
    <property type="entry name" value="NAD(P)-binding Rossmann-fold domains"/>
    <property type="match status" value="1"/>
</dbReference>
<evidence type="ECO:0000313" key="3">
    <source>
        <dbReference type="Proteomes" id="UP000624709"/>
    </source>
</evidence>
<dbReference type="Pfam" id="PF13561">
    <property type="entry name" value="adh_short_C2"/>
    <property type="match status" value="1"/>
</dbReference>
<dbReference type="EMBL" id="BOMS01000031">
    <property type="protein sequence ID" value="GIE66301.1"/>
    <property type="molecule type" value="Genomic_DNA"/>
</dbReference>
<comment type="caution">
    <text evidence="2">The sequence shown here is derived from an EMBL/GenBank/DDBJ whole genome shotgun (WGS) entry which is preliminary data.</text>
</comment>
<reference evidence="2 3" key="1">
    <citation type="submission" date="2021-01" db="EMBL/GenBank/DDBJ databases">
        <title>Whole genome shotgun sequence of Actinoplanes palleronii NBRC 14916.</title>
        <authorList>
            <person name="Komaki H."/>
            <person name="Tamura T."/>
        </authorList>
    </citation>
    <scope>NUCLEOTIDE SEQUENCE [LARGE SCALE GENOMIC DNA]</scope>
    <source>
        <strain evidence="2 3">NBRC 14916</strain>
    </source>
</reference>
<dbReference type="PRINTS" id="PR00080">
    <property type="entry name" value="SDRFAMILY"/>
</dbReference>
<proteinExistence type="inferred from homology"/>
<evidence type="ECO:0000313" key="2">
    <source>
        <dbReference type="EMBL" id="GIE66301.1"/>
    </source>
</evidence>
<dbReference type="Gene3D" id="3.40.50.720">
    <property type="entry name" value="NAD(P)-binding Rossmann-like Domain"/>
    <property type="match status" value="1"/>
</dbReference>
<accession>A0ABQ4B6J6</accession>
<gene>
    <name evidence="2" type="ORF">Apa02nite_024090</name>
</gene>
<dbReference type="InterPro" id="IPR036291">
    <property type="entry name" value="NAD(P)-bd_dom_sf"/>
</dbReference>
<dbReference type="PANTHER" id="PTHR42879">
    <property type="entry name" value="3-OXOACYL-(ACYL-CARRIER-PROTEIN) REDUCTASE"/>
    <property type="match status" value="1"/>
</dbReference>
<sequence length="245" mass="25558">MTVAIVTGASTGIGRSVAVALGRRKCHVVVVSRSDDDGNRETLAEVEAAGGSGVQITADVGTSSGVARVFAAADGEPRFLINNAGRNVATPFRHWAEGDWDEMYRTNLRSVALMSQRFVTRLESSGGTATGAIVNVSSIRGLDGASTGDTAAYSAAKAGVISLTGALAKELAPSVTVNCVTPGYVRTAYLAQTSREQRRAWLGSVPIARFIEPHEVADAILFLLDHRALTGANLVIDGGWRMAAA</sequence>
<comment type="similarity">
    <text evidence="1">Belongs to the short-chain dehydrogenases/reductases (SDR) family.</text>
</comment>
<protein>
    <submittedName>
        <fullName evidence="2">Beta-ketoacyl-ACP reductase</fullName>
    </submittedName>
</protein>
<name>A0ABQ4B6J6_9ACTN</name>
<dbReference type="InterPro" id="IPR050259">
    <property type="entry name" value="SDR"/>
</dbReference>
<dbReference type="CDD" id="cd05233">
    <property type="entry name" value="SDR_c"/>
    <property type="match status" value="1"/>
</dbReference>
<dbReference type="InterPro" id="IPR002347">
    <property type="entry name" value="SDR_fam"/>
</dbReference>
<dbReference type="RefSeq" id="WP_203825102.1">
    <property type="nucleotide sequence ID" value="NZ_BAAATY010000006.1"/>
</dbReference>
<dbReference type="PRINTS" id="PR00081">
    <property type="entry name" value="GDHRDH"/>
</dbReference>
<organism evidence="2 3">
    <name type="scientific">Actinoplanes palleronii</name>
    <dbReference type="NCBI Taxonomy" id="113570"/>
    <lineage>
        <taxon>Bacteria</taxon>
        <taxon>Bacillati</taxon>
        <taxon>Actinomycetota</taxon>
        <taxon>Actinomycetes</taxon>
        <taxon>Micromonosporales</taxon>
        <taxon>Micromonosporaceae</taxon>
        <taxon>Actinoplanes</taxon>
    </lineage>
</organism>
<keyword evidence="3" id="KW-1185">Reference proteome</keyword>
<evidence type="ECO:0000256" key="1">
    <source>
        <dbReference type="ARBA" id="ARBA00006484"/>
    </source>
</evidence>